<sequence length="358" mass="41148">MRPTYNIPDLPLSYNFATVPVFQALNAASRALAELKGTARTIPNEQVLINTLTIREAQDSSAVENIITTQDELFRAEIALSERHSPATKEVQRYAVALRQGFVDVKSTGLITRPHIIKIQEELERNRAGIRTSPGTKLENDKTGEVVYVPPQHPDEINRHLDGLVRYLNDDQLCSLDPLIKMAIIHHQFESIHPFYDGNGRTGRIINILYLVQQGLLELPILYLSRYIIAHKEDYYRLLQAVRDRGEWEDWVVYILRGIEETAKQSIFLISQIRTAMQQVKRKLRQDHPKVYSQDLLNNLFRHPYTKIQVVAEDLNVHPLTARKYLSILTKTGILTEHKIGRDKYFVNDRLIDILAAG</sequence>
<name>A0A923PKK0_9BACT</name>
<dbReference type="Pfam" id="PF02661">
    <property type="entry name" value="Fic"/>
    <property type="match status" value="1"/>
</dbReference>
<dbReference type="InterPro" id="IPR036597">
    <property type="entry name" value="Fido-like_dom_sf"/>
</dbReference>
<comment type="caution">
    <text evidence="5">The sequence shown here is derived from an EMBL/GenBank/DDBJ whole genome shotgun (WGS) entry which is preliminary data.</text>
</comment>
<dbReference type="InterPro" id="IPR026287">
    <property type="entry name" value="SoFic-like"/>
</dbReference>
<feature type="binding site" evidence="3">
    <location>
        <begin position="197"/>
        <end position="204"/>
    </location>
    <ligand>
        <name>ATP</name>
        <dbReference type="ChEBI" id="CHEBI:30616"/>
    </ligand>
</feature>
<dbReference type="RefSeq" id="WP_187467782.1">
    <property type="nucleotide sequence ID" value="NZ_JACSIT010000141.1"/>
</dbReference>
<dbReference type="InterPro" id="IPR025758">
    <property type="entry name" value="Fic/DOC_N"/>
</dbReference>
<feature type="active site" evidence="2">
    <location>
        <position position="193"/>
    </location>
</feature>
<dbReference type="Proteomes" id="UP000650081">
    <property type="component" value="Unassembled WGS sequence"/>
</dbReference>
<gene>
    <name evidence="5" type="ORF">H9S92_16460</name>
</gene>
<evidence type="ECO:0000256" key="1">
    <source>
        <dbReference type="PIRSR" id="PIRSR038925-1"/>
    </source>
</evidence>
<dbReference type="InterPro" id="IPR040198">
    <property type="entry name" value="Fido_containing"/>
</dbReference>
<proteinExistence type="predicted"/>
<dbReference type="GO" id="GO:0005524">
    <property type="term" value="F:ATP binding"/>
    <property type="evidence" value="ECO:0007669"/>
    <property type="project" value="UniProtKB-KW"/>
</dbReference>
<evidence type="ECO:0000256" key="2">
    <source>
        <dbReference type="PIRSR" id="PIRSR640198-1"/>
    </source>
</evidence>
<dbReference type="SUPFAM" id="SSF140931">
    <property type="entry name" value="Fic-like"/>
    <property type="match status" value="1"/>
</dbReference>
<accession>A0A923PKK0</accession>
<dbReference type="AlphaFoldDB" id="A0A923PKK0"/>
<dbReference type="Gene3D" id="1.10.3290.10">
    <property type="entry name" value="Fido-like domain"/>
    <property type="match status" value="1"/>
</dbReference>
<dbReference type="PROSITE" id="PS51459">
    <property type="entry name" value="FIDO"/>
    <property type="match status" value="1"/>
</dbReference>
<dbReference type="InterPro" id="IPR003812">
    <property type="entry name" value="Fido"/>
</dbReference>
<dbReference type="PANTHER" id="PTHR13504">
    <property type="entry name" value="FIDO DOMAIN-CONTAINING PROTEIN DDB_G0283145"/>
    <property type="match status" value="1"/>
</dbReference>
<keyword evidence="1" id="KW-0547">Nucleotide-binding</keyword>
<dbReference type="InterPro" id="IPR048770">
    <property type="entry name" value="SoFic-like_C"/>
</dbReference>
<dbReference type="PANTHER" id="PTHR13504:SF35">
    <property type="entry name" value="PROTEIN ADENYLYLTRANSFERASE SOFIC"/>
    <property type="match status" value="1"/>
</dbReference>
<feature type="binding site" evidence="1">
    <location>
        <position position="64"/>
    </location>
    <ligand>
        <name>ATP</name>
        <dbReference type="ChEBI" id="CHEBI:30616"/>
    </ligand>
</feature>
<feature type="binding site" evidence="1">
    <location>
        <position position="235"/>
    </location>
    <ligand>
        <name>ATP</name>
        <dbReference type="ChEBI" id="CHEBI:30616"/>
    </ligand>
</feature>
<evidence type="ECO:0000313" key="6">
    <source>
        <dbReference type="Proteomes" id="UP000650081"/>
    </source>
</evidence>
<reference evidence="5" key="1">
    <citation type="submission" date="2020-08" db="EMBL/GenBank/DDBJ databases">
        <title>Lewinella bacteria from marine environments.</title>
        <authorList>
            <person name="Zhong Y."/>
        </authorList>
    </citation>
    <scope>NUCLEOTIDE SEQUENCE</scope>
    <source>
        <strain evidence="5">KCTC 42187</strain>
    </source>
</reference>
<evidence type="ECO:0000259" key="4">
    <source>
        <dbReference type="PROSITE" id="PS51459"/>
    </source>
</evidence>
<dbReference type="EMBL" id="JACSIT010000141">
    <property type="protein sequence ID" value="MBC6995760.1"/>
    <property type="molecule type" value="Genomic_DNA"/>
</dbReference>
<feature type="domain" description="Fido" evidence="4">
    <location>
        <begin position="106"/>
        <end position="257"/>
    </location>
</feature>
<feature type="binding site" evidence="3">
    <location>
        <begin position="235"/>
        <end position="236"/>
    </location>
    <ligand>
        <name>ATP</name>
        <dbReference type="ChEBI" id="CHEBI:30616"/>
    </ligand>
</feature>
<evidence type="ECO:0000256" key="3">
    <source>
        <dbReference type="PIRSR" id="PIRSR640198-2"/>
    </source>
</evidence>
<keyword evidence="1" id="KW-0067">ATP-binding</keyword>
<protein>
    <submittedName>
        <fullName evidence="5">Fic family protein</fullName>
    </submittedName>
</protein>
<feature type="binding site" evidence="1">
    <location>
        <position position="193"/>
    </location>
    <ligand>
        <name>ATP</name>
        <dbReference type="ChEBI" id="CHEBI:30616"/>
    </ligand>
</feature>
<dbReference type="PIRSF" id="PIRSF038925">
    <property type="entry name" value="AMP-prot_trans"/>
    <property type="match status" value="1"/>
</dbReference>
<keyword evidence="6" id="KW-1185">Reference proteome</keyword>
<dbReference type="Pfam" id="PF13784">
    <property type="entry name" value="Fic_N"/>
    <property type="match status" value="1"/>
</dbReference>
<organism evidence="5 6">
    <name type="scientific">Neolewinella lacunae</name>
    <dbReference type="NCBI Taxonomy" id="1517758"/>
    <lineage>
        <taxon>Bacteria</taxon>
        <taxon>Pseudomonadati</taxon>
        <taxon>Bacteroidota</taxon>
        <taxon>Saprospiria</taxon>
        <taxon>Saprospirales</taxon>
        <taxon>Lewinellaceae</taxon>
        <taxon>Neolewinella</taxon>
    </lineage>
</organism>
<feature type="binding site" evidence="1">
    <location>
        <begin position="198"/>
        <end position="204"/>
    </location>
    <ligand>
        <name>ATP</name>
        <dbReference type="ChEBI" id="CHEBI:30616"/>
    </ligand>
</feature>
<dbReference type="Pfam" id="PF21248">
    <property type="entry name" value="SoFic-like_C"/>
    <property type="match status" value="1"/>
</dbReference>
<evidence type="ECO:0000313" key="5">
    <source>
        <dbReference type="EMBL" id="MBC6995760.1"/>
    </source>
</evidence>